<name>A0A5B0MBQ2_PUCGR</name>
<proteinExistence type="predicted"/>
<accession>A0A5B0MBQ2</accession>
<comment type="caution">
    <text evidence="1">The sequence shown here is derived from an EMBL/GenBank/DDBJ whole genome shotgun (WGS) entry which is preliminary data.</text>
</comment>
<reference evidence="1 2" key="1">
    <citation type="submission" date="2019-05" db="EMBL/GenBank/DDBJ databases">
        <title>Emergence of the Ug99 lineage of the wheat stem rust pathogen through somatic hybridization.</title>
        <authorList>
            <person name="Li F."/>
            <person name="Upadhyaya N.M."/>
            <person name="Sperschneider J."/>
            <person name="Matny O."/>
            <person name="Nguyen-Phuc H."/>
            <person name="Mago R."/>
            <person name="Raley C."/>
            <person name="Miller M.E."/>
            <person name="Silverstein K.A.T."/>
            <person name="Henningsen E."/>
            <person name="Hirsch C.D."/>
            <person name="Visser B."/>
            <person name="Pretorius Z.A."/>
            <person name="Steffenson B.J."/>
            <person name="Schwessinger B."/>
            <person name="Dodds P.N."/>
            <person name="Figueroa M."/>
        </authorList>
    </citation>
    <scope>NUCLEOTIDE SEQUENCE [LARGE SCALE GENOMIC DNA]</scope>
    <source>
        <strain evidence="1">21-0</strain>
    </source>
</reference>
<gene>
    <name evidence="1" type="ORF">PGT21_008505</name>
</gene>
<dbReference type="Proteomes" id="UP000324748">
    <property type="component" value="Unassembled WGS sequence"/>
</dbReference>
<evidence type="ECO:0000313" key="1">
    <source>
        <dbReference type="EMBL" id="KAA1074517.1"/>
    </source>
</evidence>
<protein>
    <submittedName>
        <fullName evidence="1">Uncharacterized protein</fullName>
    </submittedName>
</protein>
<organism evidence="1 2">
    <name type="scientific">Puccinia graminis f. sp. tritici</name>
    <dbReference type="NCBI Taxonomy" id="56615"/>
    <lineage>
        <taxon>Eukaryota</taxon>
        <taxon>Fungi</taxon>
        <taxon>Dikarya</taxon>
        <taxon>Basidiomycota</taxon>
        <taxon>Pucciniomycotina</taxon>
        <taxon>Pucciniomycetes</taxon>
        <taxon>Pucciniales</taxon>
        <taxon>Pucciniaceae</taxon>
        <taxon>Puccinia</taxon>
    </lineage>
</organism>
<evidence type="ECO:0000313" key="2">
    <source>
        <dbReference type="Proteomes" id="UP000324748"/>
    </source>
</evidence>
<dbReference type="EMBL" id="VSWC01000157">
    <property type="protein sequence ID" value="KAA1074517.1"/>
    <property type="molecule type" value="Genomic_DNA"/>
</dbReference>
<sequence length="129" mass="14762">MYTRWQRWRRRRLTRTESSWCFLFDKPLRFSNGPHLSPTKPPQTLPSESALATHATMRTFGLYSLILFLVTINDRLPGACGGRDGFDRPRSDGIPCPGLPQDLQRSCCDNGKISPQHGCPRHRILKRLA</sequence>
<dbReference type="AlphaFoldDB" id="A0A5B0MBQ2"/>
<keyword evidence="2" id="KW-1185">Reference proteome</keyword>